<dbReference type="OrthoDB" id="581425at2"/>
<proteinExistence type="predicted"/>
<feature type="domain" description="EAL" evidence="1">
    <location>
        <begin position="147"/>
        <end position="399"/>
    </location>
</feature>
<dbReference type="AlphaFoldDB" id="A0A7X4YJL9"/>
<organism evidence="2 3">
    <name type="scientific">Paenibacillus sacheonensis</name>
    <dbReference type="NCBI Taxonomy" id="742054"/>
    <lineage>
        <taxon>Bacteria</taxon>
        <taxon>Bacillati</taxon>
        <taxon>Bacillota</taxon>
        <taxon>Bacilli</taxon>
        <taxon>Bacillales</taxon>
        <taxon>Paenibacillaceae</taxon>
        <taxon>Paenibacillus</taxon>
    </lineage>
</organism>
<dbReference type="PANTHER" id="PTHR33121">
    <property type="entry name" value="CYCLIC DI-GMP PHOSPHODIESTERASE PDEF"/>
    <property type="match status" value="1"/>
</dbReference>
<keyword evidence="3" id="KW-1185">Reference proteome</keyword>
<reference evidence="2 3" key="1">
    <citation type="submission" date="2020-01" db="EMBL/GenBank/DDBJ databases">
        <title>Paenibacillus soybeanensis sp. nov. isolated from the nodules of soybean (Glycine max(L.) Merr).</title>
        <authorList>
            <person name="Wang H."/>
        </authorList>
    </citation>
    <scope>NUCLEOTIDE SEQUENCE [LARGE SCALE GENOMIC DNA]</scope>
    <source>
        <strain evidence="2 3">DSM 23054</strain>
    </source>
</reference>
<dbReference type="GO" id="GO:0071111">
    <property type="term" value="F:cyclic-guanylate-specific phosphodiesterase activity"/>
    <property type="evidence" value="ECO:0007669"/>
    <property type="project" value="InterPro"/>
</dbReference>
<evidence type="ECO:0000313" key="2">
    <source>
        <dbReference type="EMBL" id="NBC67580.1"/>
    </source>
</evidence>
<dbReference type="EMBL" id="JAAAMU010000001">
    <property type="protein sequence ID" value="NBC67580.1"/>
    <property type="molecule type" value="Genomic_DNA"/>
</dbReference>
<evidence type="ECO:0000259" key="1">
    <source>
        <dbReference type="PROSITE" id="PS50883"/>
    </source>
</evidence>
<dbReference type="PROSITE" id="PS50883">
    <property type="entry name" value="EAL"/>
    <property type="match status" value="1"/>
</dbReference>
<sequence>MNVRKDSVGMGIIYFAWHGKAQEKPEIKSRLRANWRRFAEKALDEDGQAFLNGVTRMWMRDDLFVCFSLPDERAEKLEERLLEIGNELQLDWEPRFVESAFGGHVAELRLHTGVSYLDGGIVSEEERLYDGIKRAIVHGQSIGAAERSLKRRALEHILDERLIMPVYQPIMSLQRDKASLFGYEALSRLPGSRWFDGPLGLFQFADEEGLTYALDRLAREKAIEGCAGLASGRKLFINITAKIMNDASFSPGQTLLLLQQYGLSPHHVVFEITERTSIEDFDAAKRILHHYRTQGYQIAIDDAGAGYSSLQSIVELKPDYIKLDRSLIRGIHQDGMKAHLVQTFADLAAKMDIKLIAEGIEEDEELLYIRALGVQYAQGFLLGRPAPFALYPSETAVNGG</sequence>
<dbReference type="InterPro" id="IPR001633">
    <property type="entry name" value="EAL_dom"/>
</dbReference>
<dbReference type="CDD" id="cd01948">
    <property type="entry name" value="EAL"/>
    <property type="match status" value="1"/>
</dbReference>
<dbReference type="SMART" id="SM00052">
    <property type="entry name" value="EAL"/>
    <property type="match status" value="1"/>
</dbReference>
<dbReference type="Proteomes" id="UP000558113">
    <property type="component" value="Unassembled WGS sequence"/>
</dbReference>
<protein>
    <submittedName>
        <fullName evidence="2">EAL domain-containing protein</fullName>
    </submittedName>
</protein>
<dbReference type="Gene3D" id="3.20.20.450">
    <property type="entry name" value="EAL domain"/>
    <property type="match status" value="1"/>
</dbReference>
<gene>
    <name evidence="2" type="ORF">GT003_01045</name>
</gene>
<dbReference type="RefSeq" id="WP_161693514.1">
    <property type="nucleotide sequence ID" value="NZ_JAAAMU010000001.1"/>
</dbReference>
<dbReference type="Pfam" id="PF00563">
    <property type="entry name" value="EAL"/>
    <property type="match status" value="1"/>
</dbReference>
<accession>A0A7X4YJL9</accession>
<dbReference type="InterPro" id="IPR035919">
    <property type="entry name" value="EAL_sf"/>
</dbReference>
<dbReference type="InterPro" id="IPR050706">
    <property type="entry name" value="Cyclic-di-GMP_PDE-like"/>
</dbReference>
<dbReference type="SUPFAM" id="SSF141868">
    <property type="entry name" value="EAL domain-like"/>
    <property type="match status" value="1"/>
</dbReference>
<name>A0A7X4YJL9_9BACL</name>
<evidence type="ECO:0000313" key="3">
    <source>
        <dbReference type="Proteomes" id="UP000558113"/>
    </source>
</evidence>
<dbReference type="PANTHER" id="PTHR33121:SF76">
    <property type="entry name" value="SIGNALING PROTEIN"/>
    <property type="match status" value="1"/>
</dbReference>
<comment type="caution">
    <text evidence="2">The sequence shown here is derived from an EMBL/GenBank/DDBJ whole genome shotgun (WGS) entry which is preliminary data.</text>
</comment>